<gene>
    <name evidence="2" type="ORF">HT134_27750</name>
</gene>
<organism evidence="2 3">
    <name type="scientific">Nonomuraea rhodomycinica</name>
    <dbReference type="NCBI Taxonomy" id="1712872"/>
    <lineage>
        <taxon>Bacteria</taxon>
        <taxon>Bacillati</taxon>
        <taxon>Actinomycetota</taxon>
        <taxon>Actinomycetes</taxon>
        <taxon>Streptosporangiales</taxon>
        <taxon>Streptosporangiaceae</taxon>
        <taxon>Nonomuraea</taxon>
    </lineage>
</organism>
<dbReference type="RefSeq" id="WP_175603392.1">
    <property type="nucleotide sequence ID" value="NZ_JABWGO010000007.1"/>
</dbReference>
<dbReference type="Proteomes" id="UP000546126">
    <property type="component" value="Unassembled WGS sequence"/>
</dbReference>
<evidence type="ECO:0000256" key="1">
    <source>
        <dbReference type="SAM" id="MobiDB-lite"/>
    </source>
</evidence>
<comment type="caution">
    <text evidence="2">The sequence shown here is derived from an EMBL/GenBank/DDBJ whole genome shotgun (WGS) entry which is preliminary data.</text>
</comment>
<evidence type="ECO:0008006" key="4">
    <source>
        <dbReference type="Google" id="ProtNLM"/>
    </source>
</evidence>
<protein>
    <recommendedName>
        <fullName evidence="4">Lipoprotein</fullName>
    </recommendedName>
</protein>
<evidence type="ECO:0000313" key="3">
    <source>
        <dbReference type="Proteomes" id="UP000546126"/>
    </source>
</evidence>
<dbReference type="PROSITE" id="PS51257">
    <property type="entry name" value="PROKAR_LIPOPROTEIN"/>
    <property type="match status" value="1"/>
</dbReference>
<proteinExistence type="predicted"/>
<accession>A0A7Y6ITM6</accession>
<evidence type="ECO:0000313" key="2">
    <source>
        <dbReference type="EMBL" id="NUW43896.1"/>
    </source>
</evidence>
<sequence length="188" mass="19508">MVIKRLTSAVAAFVVVSALGGCSGPAEGPSVKDPLLKDPARWPLAGLEALTVRTGQRELPEQAERTLAQIRVGSVDLTAWINSSGLCGLTGPGWSIYADLTRSDAGDPAREDGFSGPEEPEVGSSNEGKVGLFCTPTRMLIRVEGETSKPSVSGHAVAQVFNGGLNVVVGTREAQRESLPGATVTPGR</sequence>
<reference evidence="2 3" key="1">
    <citation type="submission" date="2020-06" db="EMBL/GenBank/DDBJ databases">
        <authorList>
            <person name="Chanama M."/>
        </authorList>
    </citation>
    <scope>NUCLEOTIDE SEQUENCE [LARGE SCALE GENOMIC DNA]</scope>
    <source>
        <strain evidence="2 3">TBRC6557</strain>
    </source>
</reference>
<name>A0A7Y6ITM6_9ACTN</name>
<keyword evidence="3" id="KW-1185">Reference proteome</keyword>
<feature type="region of interest" description="Disordered" evidence="1">
    <location>
        <begin position="105"/>
        <end position="129"/>
    </location>
</feature>
<dbReference type="EMBL" id="JABWGO010000007">
    <property type="protein sequence ID" value="NUW43896.1"/>
    <property type="molecule type" value="Genomic_DNA"/>
</dbReference>
<dbReference type="AlphaFoldDB" id="A0A7Y6ITM6"/>